<accession>M5S083</accession>
<feature type="compositionally biased region" description="Polar residues" evidence="1">
    <location>
        <begin position="1"/>
        <end position="12"/>
    </location>
</feature>
<evidence type="ECO:0000256" key="1">
    <source>
        <dbReference type="SAM" id="MobiDB-lite"/>
    </source>
</evidence>
<reference evidence="2 3" key="1">
    <citation type="journal article" date="2013" name="Mar. Genomics">
        <title>Expression of sulfatases in Rhodopirellula baltica and the diversity of sulfatases in the genus Rhodopirellula.</title>
        <authorList>
            <person name="Wegner C.E."/>
            <person name="Richter-Heitmann T."/>
            <person name="Klindworth A."/>
            <person name="Klockow C."/>
            <person name="Richter M."/>
            <person name="Achstetter T."/>
            <person name="Glockner F.O."/>
            <person name="Harder J."/>
        </authorList>
    </citation>
    <scope>NUCLEOTIDE SEQUENCE [LARGE SCALE GENOMIC DNA]</scope>
    <source>
        <strain evidence="2 3">SH398</strain>
    </source>
</reference>
<evidence type="ECO:0000313" key="3">
    <source>
        <dbReference type="Proteomes" id="UP000011996"/>
    </source>
</evidence>
<feature type="region of interest" description="Disordered" evidence="1">
    <location>
        <begin position="1"/>
        <end position="26"/>
    </location>
</feature>
<comment type="caution">
    <text evidence="2">The sequence shown here is derived from an EMBL/GenBank/DDBJ whole genome shotgun (WGS) entry which is preliminary data.</text>
</comment>
<proteinExistence type="predicted"/>
<dbReference type="AlphaFoldDB" id="M5S083"/>
<organism evidence="2 3">
    <name type="scientific">Rhodopirellula europaea SH398</name>
    <dbReference type="NCBI Taxonomy" id="1263868"/>
    <lineage>
        <taxon>Bacteria</taxon>
        <taxon>Pseudomonadati</taxon>
        <taxon>Planctomycetota</taxon>
        <taxon>Planctomycetia</taxon>
        <taxon>Pirellulales</taxon>
        <taxon>Pirellulaceae</taxon>
        <taxon>Rhodopirellula</taxon>
    </lineage>
</organism>
<dbReference type="EMBL" id="ANOF01000146">
    <property type="protein sequence ID" value="EMI24856.1"/>
    <property type="molecule type" value="Genomic_DNA"/>
</dbReference>
<sequence length="61" mass="6874">MMPQSDNGTDQPAATVDHPLSKRPPSPLGCIGWFVAIMRRQSMKLVELSNIVLQRVWVWIA</sequence>
<name>M5S083_9BACT</name>
<dbReference type="PATRIC" id="fig|1263868.3.peg.4954"/>
<evidence type="ECO:0000313" key="2">
    <source>
        <dbReference type="EMBL" id="EMI24856.1"/>
    </source>
</evidence>
<dbReference type="Proteomes" id="UP000011996">
    <property type="component" value="Unassembled WGS sequence"/>
</dbReference>
<gene>
    <name evidence="2" type="ORF">RESH_04567</name>
</gene>
<protein>
    <submittedName>
        <fullName evidence="2">Uncharacterized protein</fullName>
    </submittedName>
</protein>